<dbReference type="EMBL" id="LM676444">
    <property type="protein sequence ID" value="CEP27796.1"/>
    <property type="molecule type" value="Genomic_DNA"/>
</dbReference>
<dbReference type="GO" id="GO:0000166">
    <property type="term" value="F:nucleotide binding"/>
    <property type="evidence" value="ECO:0007669"/>
    <property type="project" value="InterPro"/>
</dbReference>
<dbReference type="Gene3D" id="3.40.50.720">
    <property type="entry name" value="NAD(P)-binding Rossmann-like Domain"/>
    <property type="match status" value="1"/>
</dbReference>
<evidence type="ECO:0000259" key="3">
    <source>
        <dbReference type="Pfam" id="PF01408"/>
    </source>
</evidence>
<sequence>MTVRWGIAGSGRIAHIMATEFTAAQHAELVAVGSRSAERAGQFAAEFGLPHAHGSYRELLDDPDVDAIYIGTPNAQHYALALAAIGANKAVLVEKSMTCQVQHTRELARAARQEGVFAMEGMWTRFLPAIRAAHEAVATGRIGDITCVQGDLFAYRAFNATDRLFAPGLGGGAMLDLGVYALHFAQDFLGEPIAVDCTGQLAETRVDASASMQLRYASGATAQLSISLQAHGPGRMTIMGTDGFIEVEPRFHHPTSIVVHRDDDEPEHVTLPFPGRGYRLELSAVSEAIEAGLTEHPFVPLDDSIAVAGAMTHALEQLGYRPLDDEDF</sequence>
<name>A0A0B7NXT6_PROFF</name>
<dbReference type="InterPro" id="IPR055170">
    <property type="entry name" value="GFO_IDH_MocA-like_dom"/>
</dbReference>
<evidence type="ECO:0000259" key="4">
    <source>
        <dbReference type="Pfam" id="PF22725"/>
    </source>
</evidence>
<comment type="similarity">
    <text evidence="1">Belongs to the Gfo/Idh/MocA family.</text>
</comment>
<dbReference type="Pfam" id="PF22725">
    <property type="entry name" value="GFO_IDH_MocA_C3"/>
    <property type="match status" value="1"/>
</dbReference>
<evidence type="ECO:0000256" key="2">
    <source>
        <dbReference type="ARBA" id="ARBA00023002"/>
    </source>
</evidence>
<feature type="domain" description="GFO/IDH/MocA-like oxidoreductase" evidence="4">
    <location>
        <begin position="130"/>
        <end position="245"/>
    </location>
</feature>
<protein>
    <submittedName>
        <fullName evidence="5">Oxidoreductase</fullName>
    </submittedName>
</protein>
<evidence type="ECO:0000256" key="1">
    <source>
        <dbReference type="ARBA" id="ARBA00010928"/>
    </source>
</evidence>
<dbReference type="GO" id="GO:0016491">
    <property type="term" value="F:oxidoreductase activity"/>
    <property type="evidence" value="ECO:0007669"/>
    <property type="project" value="UniProtKB-KW"/>
</dbReference>
<dbReference type="Pfam" id="PF01408">
    <property type="entry name" value="GFO_IDH_MocA"/>
    <property type="match status" value="1"/>
</dbReference>
<dbReference type="SUPFAM" id="SSF51735">
    <property type="entry name" value="NAD(P)-binding Rossmann-fold domains"/>
    <property type="match status" value="1"/>
</dbReference>
<dbReference type="SUPFAM" id="SSF55347">
    <property type="entry name" value="Glyceraldehyde-3-phosphate dehydrogenase-like, C-terminal domain"/>
    <property type="match status" value="1"/>
</dbReference>
<accession>A0A0B7NXT6</accession>
<keyword evidence="2" id="KW-0560">Oxidoreductase</keyword>
<reference evidence="5" key="1">
    <citation type="submission" date="2014-08" db="EMBL/GenBank/DDBJ databases">
        <authorList>
            <person name="Falentin Helene"/>
        </authorList>
    </citation>
    <scope>NUCLEOTIDE SEQUENCE</scope>
</reference>
<dbReference type="InterPro" id="IPR050984">
    <property type="entry name" value="Gfo/Idh/MocA_domain"/>
</dbReference>
<dbReference type="Gene3D" id="3.30.360.10">
    <property type="entry name" value="Dihydrodipicolinate Reductase, domain 2"/>
    <property type="match status" value="1"/>
</dbReference>
<dbReference type="InterPro" id="IPR000683">
    <property type="entry name" value="Gfo/Idh/MocA-like_OxRdtase_N"/>
</dbReference>
<dbReference type="PANTHER" id="PTHR22604:SF105">
    <property type="entry name" value="TRANS-1,2-DIHYDROBENZENE-1,2-DIOL DEHYDROGENASE"/>
    <property type="match status" value="1"/>
</dbReference>
<dbReference type="PANTHER" id="PTHR22604">
    <property type="entry name" value="OXIDOREDUCTASES"/>
    <property type="match status" value="1"/>
</dbReference>
<proteinExistence type="inferred from homology"/>
<feature type="domain" description="Gfo/Idh/MocA-like oxidoreductase N-terminal" evidence="3">
    <location>
        <begin position="3"/>
        <end position="120"/>
    </location>
</feature>
<dbReference type="InterPro" id="IPR036291">
    <property type="entry name" value="NAD(P)-bd_dom_sf"/>
</dbReference>
<gene>
    <name evidence="5" type="ORF">PFCIRM138_06045</name>
</gene>
<evidence type="ECO:0000313" key="5">
    <source>
        <dbReference type="EMBL" id="CEP27796.1"/>
    </source>
</evidence>
<organism evidence="5">
    <name type="scientific">Propionibacterium freudenreichii subsp. freudenreichii</name>
    <dbReference type="NCBI Taxonomy" id="66712"/>
    <lineage>
        <taxon>Bacteria</taxon>
        <taxon>Bacillati</taxon>
        <taxon>Actinomycetota</taxon>
        <taxon>Actinomycetes</taxon>
        <taxon>Propionibacteriales</taxon>
        <taxon>Propionibacteriaceae</taxon>
        <taxon>Propionibacterium</taxon>
    </lineage>
</organism>
<dbReference type="AlphaFoldDB" id="A0A0B7NXT6"/>